<organism evidence="1">
    <name type="scientific">Actinoplanes campanulatus</name>
    <dbReference type="NCBI Taxonomy" id="113559"/>
    <lineage>
        <taxon>Bacteria</taxon>
        <taxon>Bacillati</taxon>
        <taxon>Actinomycetota</taxon>
        <taxon>Actinomycetes</taxon>
        <taxon>Micromonosporales</taxon>
        <taxon>Micromonosporaceae</taxon>
        <taxon>Actinoplanes</taxon>
    </lineage>
</organism>
<gene>
    <name evidence="1" type="ORF">Aca07nite_09260</name>
</gene>
<dbReference type="EMBL" id="BOMF01000014">
    <property type="protein sequence ID" value="GID43651.1"/>
    <property type="molecule type" value="Genomic_DNA"/>
</dbReference>
<evidence type="ECO:0000313" key="1">
    <source>
        <dbReference type="EMBL" id="GID43651.1"/>
    </source>
</evidence>
<sequence length="62" mass="6928">MRWDIGYVPPSVVWIRISRAEDGSPVDSCPQVSVPHESPRAYELSEVVATSRPLIGYQLTKT</sequence>
<accession>A0ABQ3W9C3</accession>
<name>A0ABQ3W9C3_9ACTN</name>
<comment type="caution">
    <text evidence="1">The sequence shown here is derived from an EMBL/GenBank/DDBJ whole genome shotgun (WGS) entry which is preliminary data.</text>
</comment>
<protein>
    <submittedName>
        <fullName evidence="1">Uncharacterized protein</fullName>
    </submittedName>
</protein>
<proteinExistence type="predicted"/>
<reference evidence="1" key="1">
    <citation type="submission" date="2021-01" db="EMBL/GenBank/DDBJ databases">
        <title>Whole genome shotgun sequence of Actinoplanes capillaceus NBRC 16408.</title>
        <authorList>
            <person name="Komaki H."/>
            <person name="Tamura T."/>
        </authorList>
    </citation>
    <scope>NUCLEOTIDE SEQUENCE [LARGE SCALE GENOMIC DNA]</scope>
    <source>
        <strain evidence="1">NBRC 16408</strain>
    </source>
</reference>